<keyword evidence="2" id="KW-0812">Transmembrane</keyword>
<evidence type="ECO:0008006" key="5">
    <source>
        <dbReference type="Google" id="ProtNLM"/>
    </source>
</evidence>
<feature type="compositionally biased region" description="Polar residues" evidence="1">
    <location>
        <begin position="190"/>
        <end position="212"/>
    </location>
</feature>
<organism evidence="3 4">
    <name type="scientific">Linnemannia hyalina</name>
    <dbReference type="NCBI Taxonomy" id="64524"/>
    <lineage>
        <taxon>Eukaryota</taxon>
        <taxon>Fungi</taxon>
        <taxon>Fungi incertae sedis</taxon>
        <taxon>Mucoromycota</taxon>
        <taxon>Mortierellomycotina</taxon>
        <taxon>Mortierellomycetes</taxon>
        <taxon>Mortierellales</taxon>
        <taxon>Mortierellaceae</taxon>
        <taxon>Linnemannia</taxon>
    </lineage>
</organism>
<name>A0A9P8BZ43_9FUNG</name>
<feature type="region of interest" description="Disordered" evidence="1">
    <location>
        <begin position="246"/>
        <end position="266"/>
    </location>
</feature>
<reference evidence="3" key="1">
    <citation type="submission" date="2021-06" db="EMBL/GenBank/DDBJ databases">
        <title>Genome Sequence of Mortierella hyaline Strain SCG-10, a Cold-Adapted, Nitrate-Reducing Fungus Isolated from Soil in Minnesota, USA.</title>
        <authorList>
            <person name="Aldossari N."/>
        </authorList>
    </citation>
    <scope>NUCLEOTIDE SEQUENCE</scope>
    <source>
        <strain evidence="3">SCG-10</strain>
    </source>
</reference>
<keyword evidence="4" id="KW-1185">Reference proteome</keyword>
<accession>A0A9P8BZ43</accession>
<feature type="region of interest" description="Disordered" evidence="1">
    <location>
        <begin position="33"/>
        <end position="229"/>
    </location>
</feature>
<keyword evidence="2" id="KW-1133">Transmembrane helix</keyword>
<dbReference type="EMBL" id="JAHRHY010000001">
    <property type="protein sequence ID" value="KAG9073238.1"/>
    <property type="molecule type" value="Genomic_DNA"/>
</dbReference>
<dbReference type="AlphaFoldDB" id="A0A9P8BZ43"/>
<evidence type="ECO:0000313" key="4">
    <source>
        <dbReference type="Proteomes" id="UP000707451"/>
    </source>
</evidence>
<protein>
    <recommendedName>
        <fullName evidence="5">VASt domain-containing protein</fullName>
    </recommendedName>
</protein>
<feature type="region of interest" description="Disordered" evidence="1">
    <location>
        <begin position="571"/>
        <end position="649"/>
    </location>
</feature>
<dbReference type="OrthoDB" id="2162691at2759"/>
<feature type="compositionally biased region" description="Polar residues" evidence="1">
    <location>
        <begin position="246"/>
        <end position="260"/>
    </location>
</feature>
<feature type="compositionally biased region" description="Low complexity" evidence="1">
    <location>
        <begin position="105"/>
        <end position="129"/>
    </location>
</feature>
<evidence type="ECO:0000256" key="1">
    <source>
        <dbReference type="SAM" id="MobiDB-lite"/>
    </source>
</evidence>
<evidence type="ECO:0000313" key="3">
    <source>
        <dbReference type="EMBL" id="KAG9073238.1"/>
    </source>
</evidence>
<sequence>MTDATNIHDTHPIPNDTVPSVAVKQHLPLDSPDLPVSLVSPPSSTGPHLATPPYSLPDWITNTKLGNDRHPRRHDTHDLPASGRRYSQGSFGSYYGTLHGQQPLSDRSTSSSHHRPSSSSEDSVDSHTSAPVLSILPSHNKAVRRASYSQELSAPIPIQPQLSSAPSRQQRRKAPTPPPSLLSPSLTTTKVSRSLSTIHGISGSSSAQSHAIHTQKDDHATTISSSNESIKGSTISVSAPLLSPTTTLDSPAIHSSQSQDLIGPKDVSTGPTNCECPEHYRYAILSTVVPMPLDVCFEWLYSSQGLGHEDHLIKKAHAIVNSSPHIEISPWAKPGLETSTADTSGWETKKRQLHYSVTFKIPMFCLTLESPGMTRIRCFAEVKFKKSILWSSRIEASAMQGCGSYYKELLRELMEMEPTLLQESLHPVRPSVIRSNTSDSAQTNQQLQHSSIATNLATYNTTSSLEAAPVMARSSSQGFIGVSPAHSLLAQQYLKNPPTVSRISTISTDNSTESIITSTTTTSITSADSITPTGPSKLVALNRSASAIWKNIVQTSVELLSKPLSITVPSSNGRVTTRSGHDSCIQGDSDTVNEGPLSQGGNQSSTAVSSLDESAHTVVEADGSGQESTVTSAEPGILSKVESDTDATVPKRVASPIQASSRTLWLVLAVAMVMSVLNMWCLFRTVSSMANVIHNSHQGRQLSTAHLPYPHHWLDRTGCFHDGGIGSPRMLSTHLHSLPLHVQADMLRSEMNDLTNLLQIVRGSTEH</sequence>
<keyword evidence="2" id="KW-0472">Membrane</keyword>
<dbReference type="Proteomes" id="UP000707451">
    <property type="component" value="Unassembled WGS sequence"/>
</dbReference>
<evidence type="ECO:0000256" key="2">
    <source>
        <dbReference type="SAM" id="Phobius"/>
    </source>
</evidence>
<feature type="transmembrane region" description="Helical" evidence="2">
    <location>
        <begin position="664"/>
        <end position="683"/>
    </location>
</feature>
<feature type="compositionally biased region" description="Low complexity" evidence="1">
    <location>
        <begin position="33"/>
        <end position="43"/>
    </location>
</feature>
<gene>
    <name evidence="3" type="ORF">KI688_001030</name>
</gene>
<proteinExistence type="predicted"/>
<comment type="caution">
    <text evidence="3">The sequence shown here is derived from an EMBL/GenBank/DDBJ whole genome shotgun (WGS) entry which is preliminary data.</text>
</comment>
<feature type="compositionally biased region" description="Polar residues" evidence="1">
    <location>
        <begin position="599"/>
        <end position="612"/>
    </location>
</feature>